<evidence type="ECO:0000259" key="15">
    <source>
        <dbReference type="Pfam" id="PF02852"/>
    </source>
</evidence>
<dbReference type="Gene3D" id="3.50.50.60">
    <property type="entry name" value="FAD/NAD(P)-binding domain"/>
    <property type="match status" value="2"/>
</dbReference>
<evidence type="ECO:0000256" key="7">
    <source>
        <dbReference type="ARBA" id="ARBA00023027"/>
    </source>
</evidence>
<feature type="binding site" evidence="12">
    <location>
        <begin position="140"/>
        <end position="142"/>
    </location>
    <ligand>
        <name>FAD</name>
        <dbReference type="ChEBI" id="CHEBI:57692"/>
    </ligand>
</feature>
<evidence type="ECO:0000256" key="13">
    <source>
        <dbReference type="PIRSR" id="PIRSR000350-4"/>
    </source>
</evidence>
<protein>
    <recommendedName>
        <fullName evidence="3 14">Dihydrolipoyl dehydrogenase</fullName>
        <ecNumber evidence="2 14">1.8.1.4</ecNumber>
    </recommendedName>
</protein>
<evidence type="ECO:0000256" key="1">
    <source>
        <dbReference type="ARBA" id="ARBA00007532"/>
    </source>
</evidence>
<dbReference type="InterPro" id="IPR004099">
    <property type="entry name" value="Pyr_nucl-diS_OxRdtase_dimer"/>
</dbReference>
<dbReference type="InterPro" id="IPR012999">
    <property type="entry name" value="Pyr_OxRdtase_I_AS"/>
</dbReference>
<dbReference type="GO" id="GO:0050660">
    <property type="term" value="F:flavin adenine dinucleotide binding"/>
    <property type="evidence" value="ECO:0007669"/>
    <property type="project" value="InterPro"/>
</dbReference>
<dbReference type="Gene3D" id="3.30.390.30">
    <property type="match status" value="1"/>
</dbReference>
<dbReference type="RefSeq" id="WP_343251537.1">
    <property type="nucleotide sequence ID" value="NZ_HG937516.1"/>
</dbReference>
<dbReference type="Pfam" id="PF07992">
    <property type="entry name" value="Pyr_redox_2"/>
    <property type="match status" value="1"/>
</dbReference>
<dbReference type="InterPro" id="IPR016156">
    <property type="entry name" value="FAD/NAD-linked_Rdtase_dimer_sf"/>
</dbReference>
<dbReference type="NCBIfam" id="TIGR01350">
    <property type="entry name" value="lipoamide_DH"/>
    <property type="match status" value="1"/>
</dbReference>
<reference evidence="17 18" key="1">
    <citation type="journal article" date="2015" name="Clin. Infect. Dis.">
        <title>Genomic Investigations unmask Mycoplasma amphoriforme, a new respiratory pathogen.</title>
        <authorList>
            <person name="Gillespie S.H."/>
            <person name="Ling C.L."/>
            <person name="Oravcova K."/>
            <person name="Pinheiro M."/>
            <person name="Wells L."/>
            <person name="Bryant J.M."/>
            <person name="McHugh T.D."/>
            <person name="Bebear C."/>
            <person name="Webster D."/>
            <person name="Harris S.R."/>
            <person name="Seth-Smith H.M."/>
            <person name="Thomson N.R."/>
        </authorList>
    </citation>
    <scope>NUCLEOTIDE SEQUENCE [LARGE SCALE GENOMIC DNA]</scope>
    <source>
        <strain evidence="17 18">A39</strain>
    </source>
</reference>
<keyword evidence="9 14" id="KW-0676">Redox-active center</keyword>
<evidence type="ECO:0000256" key="11">
    <source>
        <dbReference type="PIRSR" id="PIRSR000350-2"/>
    </source>
</evidence>
<evidence type="ECO:0000256" key="10">
    <source>
        <dbReference type="ARBA" id="ARBA00049187"/>
    </source>
</evidence>
<evidence type="ECO:0000313" key="18">
    <source>
        <dbReference type="Proteomes" id="UP000261764"/>
    </source>
</evidence>
<dbReference type="InterPro" id="IPR036188">
    <property type="entry name" value="FAD/NAD-bd_sf"/>
</dbReference>
<sequence>MDKFDIIVIGAGPGGYMAAEHAGHYKKKVLIIEKEMFGGVCLNVGCIPTKALIKSGKIATYLEHASSYGIKFGEGSSFTPDWGMIQARKQKVVNTLVDGVKYILKTAKATVVEGEAKIIDEHTVAVNGTQYWGENIIVATGSSNRSLNLPGFKEAYQSGKMIDSTQALSLPKLPRKLTVVGGGVIGVEMATIYAALKTDVTIIQGLPKILERLDGDISRHATRHLVDFGVKIVTNAKIEKAQGSTLYYSVSGESTSISADYILECVGRKANDELLQPLNLEKTASGHIKLNENLQTSLPHIYLIGDVTSQLMLAHYAYHQARYVVDYILGKKPLKVLPHYTPSCIYTHSEVASVGYPEEELINQKIPYVKVVLPMAANGKAVADSETRGIMKMLAHKESGEILGVHMISSVSSDMISEIALAMRHKLTVFDLYNSIHPHPAIAESIGDAARKIVVDFFADHAEA</sequence>
<evidence type="ECO:0000313" key="17">
    <source>
        <dbReference type="EMBL" id="CDN40197.1"/>
    </source>
</evidence>
<dbReference type="PRINTS" id="PR00411">
    <property type="entry name" value="PNDRDTASEI"/>
</dbReference>
<comment type="miscellaneous">
    <text evidence="14">The active site is a redox-active disulfide bond.</text>
</comment>
<feature type="binding site" evidence="12">
    <location>
        <position position="267"/>
    </location>
    <ligand>
        <name>NAD(+)</name>
        <dbReference type="ChEBI" id="CHEBI:57540"/>
    </ligand>
</feature>
<evidence type="ECO:0000256" key="9">
    <source>
        <dbReference type="ARBA" id="ARBA00023284"/>
    </source>
</evidence>
<dbReference type="SUPFAM" id="SSF55424">
    <property type="entry name" value="FAD/NAD-linked reductases, dimerisation (C-terminal) domain"/>
    <property type="match status" value="1"/>
</dbReference>
<keyword evidence="12" id="KW-0547">Nucleotide-binding</keyword>
<evidence type="ECO:0000256" key="4">
    <source>
        <dbReference type="ARBA" id="ARBA00022630"/>
    </source>
</evidence>
<feature type="binding site" evidence="12">
    <location>
        <position position="306"/>
    </location>
    <ligand>
        <name>FAD</name>
        <dbReference type="ChEBI" id="CHEBI:57692"/>
    </ligand>
</feature>
<keyword evidence="4 14" id="KW-0285">Flavoprotein</keyword>
<keyword evidence="8" id="KW-1015">Disulfide bond</keyword>
<organism evidence="17 18">
    <name type="scientific">Mycoplasma amphoriforme A39</name>
    <dbReference type="NCBI Taxonomy" id="572419"/>
    <lineage>
        <taxon>Bacteria</taxon>
        <taxon>Bacillati</taxon>
        <taxon>Mycoplasmatota</taxon>
        <taxon>Mollicutes</taxon>
        <taxon>Mycoplasmataceae</taxon>
        <taxon>Mycoplasma</taxon>
    </lineage>
</organism>
<dbReference type="PIRSF" id="PIRSF000350">
    <property type="entry name" value="Mercury_reductase_MerA"/>
    <property type="match status" value="1"/>
</dbReference>
<accession>A0A292II62</accession>
<evidence type="ECO:0000256" key="3">
    <source>
        <dbReference type="ARBA" id="ARBA00016961"/>
    </source>
</evidence>
<feature type="binding site" evidence="12">
    <location>
        <begin position="312"/>
        <end position="315"/>
    </location>
    <ligand>
        <name>FAD</name>
        <dbReference type="ChEBI" id="CHEBI:57692"/>
    </ligand>
</feature>
<dbReference type="InterPro" id="IPR050151">
    <property type="entry name" value="Class-I_Pyr_Nuc-Dis_Oxidored"/>
</dbReference>
<dbReference type="EMBL" id="HG937516">
    <property type="protein sequence ID" value="CDN40197.1"/>
    <property type="molecule type" value="Genomic_DNA"/>
</dbReference>
<keyword evidence="5 12" id="KW-0274">FAD</keyword>
<dbReference type="KEGG" id="mamp:MAMA39_00720"/>
<dbReference type="PANTHER" id="PTHR22912:SF160">
    <property type="entry name" value="DIHYDROLIPOYL DEHYDROGENASE"/>
    <property type="match status" value="1"/>
</dbReference>
<dbReference type="InterPro" id="IPR023753">
    <property type="entry name" value="FAD/NAD-binding_dom"/>
</dbReference>
<evidence type="ECO:0000256" key="6">
    <source>
        <dbReference type="ARBA" id="ARBA00023002"/>
    </source>
</evidence>
<proteinExistence type="inferred from homology"/>
<dbReference type="InterPro" id="IPR001100">
    <property type="entry name" value="Pyr_nuc-diS_OxRdtase"/>
</dbReference>
<gene>
    <name evidence="17" type="ORF">MAMA39_00720</name>
</gene>
<dbReference type="FunFam" id="3.30.390.30:FF:000001">
    <property type="entry name" value="Dihydrolipoyl dehydrogenase"/>
    <property type="match status" value="1"/>
</dbReference>
<evidence type="ECO:0000256" key="8">
    <source>
        <dbReference type="ARBA" id="ARBA00023157"/>
    </source>
</evidence>
<dbReference type="PANTHER" id="PTHR22912">
    <property type="entry name" value="DISULFIDE OXIDOREDUCTASE"/>
    <property type="match status" value="1"/>
</dbReference>
<dbReference type="PRINTS" id="PR00368">
    <property type="entry name" value="FADPNR"/>
</dbReference>
<feature type="domain" description="Pyridine nucleotide-disulphide oxidoreductase dimerisation" evidence="15">
    <location>
        <begin position="341"/>
        <end position="449"/>
    </location>
</feature>
<evidence type="ECO:0000256" key="5">
    <source>
        <dbReference type="ARBA" id="ARBA00022827"/>
    </source>
</evidence>
<dbReference type="Pfam" id="PF02852">
    <property type="entry name" value="Pyr_redox_dim"/>
    <property type="match status" value="1"/>
</dbReference>
<name>A0A292II62_9MOLU</name>
<comment type="catalytic activity">
    <reaction evidence="10 14">
        <text>N(6)-[(R)-dihydrolipoyl]-L-lysyl-[protein] + NAD(+) = N(6)-[(R)-lipoyl]-L-lysyl-[protein] + NADH + H(+)</text>
        <dbReference type="Rhea" id="RHEA:15045"/>
        <dbReference type="Rhea" id="RHEA-COMP:10474"/>
        <dbReference type="Rhea" id="RHEA-COMP:10475"/>
        <dbReference type="ChEBI" id="CHEBI:15378"/>
        <dbReference type="ChEBI" id="CHEBI:57540"/>
        <dbReference type="ChEBI" id="CHEBI:57945"/>
        <dbReference type="ChEBI" id="CHEBI:83099"/>
        <dbReference type="ChEBI" id="CHEBI:83100"/>
        <dbReference type="EC" id="1.8.1.4"/>
    </reaction>
</comment>
<dbReference type="EC" id="1.8.1.4" evidence="2 14"/>
<comment type="similarity">
    <text evidence="1 14">Belongs to the class-I pyridine nucleotide-disulfide oxidoreductase family.</text>
</comment>
<feature type="binding site" evidence="12">
    <location>
        <begin position="181"/>
        <end position="188"/>
    </location>
    <ligand>
        <name>NAD(+)</name>
        <dbReference type="ChEBI" id="CHEBI:57540"/>
    </ligand>
</feature>
<dbReference type="Proteomes" id="UP000261764">
    <property type="component" value="Chromosome I"/>
</dbReference>
<keyword evidence="6 14" id="KW-0560">Oxidoreductase</keyword>
<keyword evidence="7 12" id="KW-0520">NAD</keyword>
<evidence type="ECO:0000256" key="12">
    <source>
        <dbReference type="PIRSR" id="PIRSR000350-3"/>
    </source>
</evidence>
<evidence type="ECO:0000256" key="14">
    <source>
        <dbReference type="RuleBase" id="RU003692"/>
    </source>
</evidence>
<feature type="domain" description="FAD/NAD(P)-binding" evidence="16">
    <location>
        <begin position="4"/>
        <end position="321"/>
    </location>
</feature>
<dbReference type="GO" id="GO:0004148">
    <property type="term" value="F:dihydrolipoyl dehydrogenase (NADH) activity"/>
    <property type="evidence" value="ECO:0007669"/>
    <property type="project" value="UniProtKB-EC"/>
</dbReference>
<dbReference type="AlphaFoldDB" id="A0A292II62"/>
<evidence type="ECO:0000256" key="2">
    <source>
        <dbReference type="ARBA" id="ARBA00012608"/>
    </source>
</evidence>
<keyword evidence="18" id="KW-1185">Reference proteome</keyword>
<feature type="disulfide bond" description="Redox-active" evidence="13">
    <location>
        <begin position="41"/>
        <end position="46"/>
    </location>
</feature>
<dbReference type="InterPro" id="IPR006258">
    <property type="entry name" value="Lipoamide_DH"/>
</dbReference>
<feature type="active site" description="Proton acceptor" evidence="11">
    <location>
        <position position="439"/>
    </location>
</feature>
<evidence type="ECO:0000259" key="16">
    <source>
        <dbReference type="Pfam" id="PF07992"/>
    </source>
</evidence>
<dbReference type="GO" id="GO:0006103">
    <property type="term" value="P:2-oxoglutarate metabolic process"/>
    <property type="evidence" value="ECO:0007669"/>
    <property type="project" value="TreeGrafter"/>
</dbReference>
<comment type="cofactor">
    <cofactor evidence="12 14">
        <name>FAD</name>
        <dbReference type="ChEBI" id="CHEBI:57692"/>
    </cofactor>
    <text evidence="12 14">Binds 1 FAD per subunit.</text>
</comment>
<dbReference type="SUPFAM" id="SSF51905">
    <property type="entry name" value="FAD/NAD(P)-binding domain"/>
    <property type="match status" value="1"/>
</dbReference>
<feature type="binding site" evidence="12">
    <location>
        <position position="50"/>
    </location>
    <ligand>
        <name>FAD</name>
        <dbReference type="ChEBI" id="CHEBI:57692"/>
    </ligand>
</feature>
<dbReference type="PROSITE" id="PS00076">
    <property type="entry name" value="PYRIDINE_REDOX_1"/>
    <property type="match status" value="1"/>
</dbReference>